<comment type="caution">
    <text evidence="1">The sequence shown here is derived from an EMBL/GenBank/DDBJ whole genome shotgun (WGS) entry which is preliminary data.</text>
</comment>
<evidence type="ECO:0008006" key="3">
    <source>
        <dbReference type="Google" id="ProtNLM"/>
    </source>
</evidence>
<accession>A0A0C2EYU3</accession>
<organism evidence="1 2">
    <name type="scientific">Pseudomonas batumici</name>
    <dbReference type="NCBI Taxonomy" id="226910"/>
    <lineage>
        <taxon>Bacteria</taxon>
        <taxon>Pseudomonadati</taxon>
        <taxon>Pseudomonadota</taxon>
        <taxon>Gammaproteobacteria</taxon>
        <taxon>Pseudomonadales</taxon>
        <taxon>Pseudomonadaceae</taxon>
        <taxon>Pseudomonas</taxon>
    </lineage>
</organism>
<reference evidence="1 2" key="1">
    <citation type="submission" date="2015-01" db="EMBL/GenBank/DDBJ databases">
        <title>Complete genome of Pseudomonas batumici UCM B-321 producer of the batumin antibiotic with strong antistaphilococcal and potential anticancer activity.</title>
        <authorList>
            <person name="Klochko V.V."/>
            <person name="Zelena L.B."/>
            <person name="Elena K.A."/>
            <person name="Reva O.N."/>
        </authorList>
    </citation>
    <scope>NUCLEOTIDE SEQUENCE [LARGE SCALE GENOMIC DNA]</scope>
    <source>
        <strain evidence="1 2">UCM B-321</strain>
    </source>
</reference>
<proteinExistence type="predicted"/>
<name>A0A0C2EYU3_9PSED</name>
<dbReference type="SUPFAM" id="SSF54909">
    <property type="entry name" value="Dimeric alpha+beta barrel"/>
    <property type="match status" value="1"/>
</dbReference>
<dbReference type="EMBL" id="JXDG01000029">
    <property type="protein sequence ID" value="KIH84033.1"/>
    <property type="molecule type" value="Genomic_DNA"/>
</dbReference>
<gene>
    <name evidence="1" type="ORF">UCMB321_2225</name>
</gene>
<dbReference type="InterPro" id="IPR011008">
    <property type="entry name" value="Dimeric_a/b-barrel"/>
</dbReference>
<dbReference type="Gene3D" id="3.30.70.100">
    <property type="match status" value="1"/>
</dbReference>
<dbReference type="Proteomes" id="UP000031535">
    <property type="component" value="Unassembled WGS sequence"/>
</dbReference>
<protein>
    <recommendedName>
        <fullName evidence="3">ABM domain-containing protein</fullName>
    </recommendedName>
</protein>
<evidence type="ECO:0000313" key="1">
    <source>
        <dbReference type="EMBL" id="KIH84033.1"/>
    </source>
</evidence>
<keyword evidence="2" id="KW-1185">Reference proteome</keyword>
<evidence type="ECO:0000313" key="2">
    <source>
        <dbReference type="Proteomes" id="UP000031535"/>
    </source>
</evidence>
<dbReference type="AlphaFoldDB" id="A0A0C2EYU3"/>
<dbReference type="PATRIC" id="fig|226910.6.peg.2213"/>
<dbReference type="STRING" id="226910.UCMB321_2225"/>
<sequence length="132" mass="14721">MITLISRWELLDGCPTQLKCELDSLADKVKAVEPDTLMYLVHLQAPGPLDSSNNPIEPPPPLIPLAGQNEVIFLEIYKDEVAFSRHVNGPVFQAFLKGYGKYFKQDPERPGWPITKNATLSRVSGFIRNAAD</sequence>